<dbReference type="STRING" id="407022.SAMN05661044_00949"/>
<keyword evidence="2" id="KW-1185">Reference proteome</keyword>
<dbReference type="Proteomes" id="UP000199421">
    <property type="component" value="Unassembled WGS sequence"/>
</dbReference>
<evidence type="ECO:0000313" key="1">
    <source>
        <dbReference type="EMBL" id="SEK71022.1"/>
    </source>
</evidence>
<accession>A0A1H7J9R2</accession>
<reference evidence="2" key="1">
    <citation type="submission" date="2016-10" db="EMBL/GenBank/DDBJ databases">
        <authorList>
            <person name="Varghese N."/>
            <person name="Submissions S."/>
        </authorList>
    </citation>
    <scope>NUCLEOTIDE SEQUENCE [LARGE SCALE GENOMIC DNA]</scope>
    <source>
        <strain evidence="2">DSM 18733</strain>
    </source>
</reference>
<protein>
    <submittedName>
        <fullName evidence="1">Uncharacterized protein</fullName>
    </submittedName>
</protein>
<proteinExistence type="predicted"/>
<sequence>MKDQQVLFENQALWIHDFEIQNMNYDERFSIRHFSFVPPLSKHSGNILLTEAEIILYGDEATNISLRNITELYYGFDELYTASSVKNFGIFWKPLRIKYNLYNVIYLIVNYRHFYTSNEQFLSILKDMLL</sequence>
<dbReference type="OrthoDB" id="793520at2"/>
<gene>
    <name evidence="1" type="ORF">SAMN05661044_00949</name>
</gene>
<dbReference type="EMBL" id="FOAF01000001">
    <property type="protein sequence ID" value="SEK71022.1"/>
    <property type="molecule type" value="Genomic_DNA"/>
</dbReference>
<dbReference type="RefSeq" id="WP_093319146.1">
    <property type="nucleotide sequence ID" value="NZ_FOAF01000001.1"/>
</dbReference>
<evidence type="ECO:0000313" key="2">
    <source>
        <dbReference type="Proteomes" id="UP000199421"/>
    </source>
</evidence>
<dbReference type="AlphaFoldDB" id="A0A1H7J9R2"/>
<organism evidence="1 2">
    <name type="scientific">Olivibacter domesticus</name>
    <name type="common">Pseudosphingobacterium domesticum</name>
    <dbReference type="NCBI Taxonomy" id="407022"/>
    <lineage>
        <taxon>Bacteria</taxon>
        <taxon>Pseudomonadati</taxon>
        <taxon>Bacteroidota</taxon>
        <taxon>Sphingobacteriia</taxon>
        <taxon>Sphingobacteriales</taxon>
        <taxon>Sphingobacteriaceae</taxon>
        <taxon>Olivibacter</taxon>
    </lineage>
</organism>
<name>A0A1H7J9R2_OLID1</name>